<proteinExistence type="inferred from homology"/>
<dbReference type="Pfam" id="PF13424">
    <property type="entry name" value="TPR_12"/>
    <property type="match status" value="1"/>
</dbReference>
<evidence type="ECO:0000256" key="7">
    <source>
        <dbReference type="ARBA" id="ARBA00023054"/>
    </source>
</evidence>
<dbReference type="InterPro" id="IPR002151">
    <property type="entry name" value="Kinesin_light"/>
</dbReference>
<gene>
    <name evidence="12" type="ORF">ACFOW7_11640</name>
</gene>
<dbReference type="Proteomes" id="UP001595791">
    <property type="component" value="Unassembled WGS sequence"/>
</dbReference>
<dbReference type="InterPro" id="IPR019734">
    <property type="entry name" value="TPR_rpt"/>
</dbReference>
<evidence type="ECO:0000313" key="12">
    <source>
        <dbReference type="EMBL" id="MFC4159999.1"/>
    </source>
</evidence>
<dbReference type="PROSITE" id="PS50005">
    <property type="entry name" value="TPR"/>
    <property type="match status" value="1"/>
</dbReference>
<dbReference type="InterPro" id="IPR011990">
    <property type="entry name" value="TPR-like_helical_dom_sf"/>
</dbReference>
<organism evidence="12 13">
    <name type="scientific">Chitinimonas lacunae</name>
    <dbReference type="NCBI Taxonomy" id="1963018"/>
    <lineage>
        <taxon>Bacteria</taxon>
        <taxon>Pseudomonadati</taxon>
        <taxon>Pseudomonadota</taxon>
        <taxon>Betaproteobacteria</taxon>
        <taxon>Neisseriales</taxon>
        <taxon>Chitinibacteraceae</taxon>
        <taxon>Chitinimonas</taxon>
    </lineage>
</organism>
<dbReference type="EMBL" id="JBHSBU010000001">
    <property type="protein sequence ID" value="MFC4159999.1"/>
    <property type="molecule type" value="Genomic_DNA"/>
</dbReference>
<dbReference type="SMART" id="SM00028">
    <property type="entry name" value="TPR"/>
    <property type="match status" value="2"/>
</dbReference>
<comment type="caution">
    <text evidence="12">The sequence shown here is derived from an EMBL/GenBank/DDBJ whole genome shotgun (WGS) entry which is preliminary data.</text>
</comment>
<accession>A0ABV8MQ03</accession>
<evidence type="ECO:0000256" key="8">
    <source>
        <dbReference type="ARBA" id="ARBA00023175"/>
    </source>
</evidence>
<keyword evidence="8" id="KW-0505">Motor protein</keyword>
<feature type="chain" id="PRO_5046202334" evidence="11">
    <location>
        <begin position="21"/>
        <end position="172"/>
    </location>
</feature>
<dbReference type="PANTHER" id="PTHR45783:SF3">
    <property type="entry name" value="KINESIN LIGHT CHAIN"/>
    <property type="match status" value="1"/>
</dbReference>
<dbReference type="PANTHER" id="PTHR45783">
    <property type="entry name" value="KINESIN LIGHT CHAIN"/>
    <property type="match status" value="1"/>
</dbReference>
<keyword evidence="13" id="KW-1185">Reference proteome</keyword>
<keyword evidence="3" id="KW-0963">Cytoplasm</keyword>
<evidence type="ECO:0000256" key="3">
    <source>
        <dbReference type="ARBA" id="ARBA00022490"/>
    </source>
</evidence>
<evidence type="ECO:0000313" key="13">
    <source>
        <dbReference type="Proteomes" id="UP001595791"/>
    </source>
</evidence>
<keyword evidence="6 10" id="KW-0802">TPR repeat</keyword>
<feature type="repeat" description="TPR" evidence="10">
    <location>
        <begin position="110"/>
        <end position="143"/>
    </location>
</feature>
<keyword evidence="9" id="KW-0206">Cytoskeleton</keyword>
<comment type="subcellular location">
    <subcellularLocation>
        <location evidence="1">Cytoplasm</location>
        <location evidence="1">Cytoskeleton</location>
    </subcellularLocation>
</comment>
<evidence type="ECO:0000256" key="2">
    <source>
        <dbReference type="ARBA" id="ARBA00009622"/>
    </source>
</evidence>
<evidence type="ECO:0000256" key="5">
    <source>
        <dbReference type="ARBA" id="ARBA00022737"/>
    </source>
</evidence>
<evidence type="ECO:0000256" key="1">
    <source>
        <dbReference type="ARBA" id="ARBA00004245"/>
    </source>
</evidence>
<comment type="similarity">
    <text evidence="2">Belongs to the kinesin light chain family.</text>
</comment>
<keyword evidence="11" id="KW-0732">Signal</keyword>
<evidence type="ECO:0000256" key="10">
    <source>
        <dbReference type="PROSITE-ProRule" id="PRU00339"/>
    </source>
</evidence>
<feature type="signal peptide" evidence="11">
    <location>
        <begin position="1"/>
        <end position="20"/>
    </location>
</feature>
<dbReference type="SUPFAM" id="SSF48452">
    <property type="entry name" value="TPR-like"/>
    <property type="match status" value="1"/>
</dbReference>
<evidence type="ECO:0000256" key="4">
    <source>
        <dbReference type="ARBA" id="ARBA00022701"/>
    </source>
</evidence>
<dbReference type="Gene3D" id="1.25.40.10">
    <property type="entry name" value="Tetratricopeptide repeat domain"/>
    <property type="match status" value="1"/>
</dbReference>
<keyword evidence="4" id="KW-0493">Microtubule</keyword>
<name>A0ABV8MQ03_9NEIS</name>
<dbReference type="RefSeq" id="WP_378164348.1">
    <property type="nucleotide sequence ID" value="NZ_JBHSBU010000001.1"/>
</dbReference>
<keyword evidence="5" id="KW-0677">Repeat</keyword>
<evidence type="ECO:0000256" key="6">
    <source>
        <dbReference type="ARBA" id="ARBA00022803"/>
    </source>
</evidence>
<sequence>MRLIPPLLLAAVLAMPAVSAEGNQWWRVLTQEVERLYREGDHEAAAAVASKALEEVEAEQGANHPDVATCLNNLALVRSAQGEFEAAEPLYRRSVQILEKSLGPRHPDLATGLHNLGSLQKALRRFDEADALYRRALQIRERALGGNDPLTQATRAALLELRNRPGSHAAGR</sequence>
<protein>
    <submittedName>
        <fullName evidence="12">Tetratricopeptide repeat protein</fullName>
    </submittedName>
</protein>
<keyword evidence="7" id="KW-0175">Coiled coil</keyword>
<evidence type="ECO:0000256" key="9">
    <source>
        <dbReference type="ARBA" id="ARBA00023212"/>
    </source>
</evidence>
<evidence type="ECO:0000256" key="11">
    <source>
        <dbReference type="SAM" id="SignalP"/>
    </source>
</evidence>
<reference evidence="13" key="1">
    <citation type="journal article" date="2019" name="Int. J. Syst. Evol. Microbiol.">
        <title>The Global Catalogue of Microorganisms (GCM) 10K type strain sequencing project: providing services to taxonomists for standard genome sequencing and annotation.</title>
        <authorList>
            <consortium name="The Broad Institute Genomics Platform"/>
            <consortium name="The Broad Institute Genome Sequencing Center for Infectious Disease"/>
            <person name="Wu L."/>
            <person name="Ma J."/>
        </authorList>
    </citation>
    <scope>NUCLEOTIDE SEQUENCE [LARGE SCALE GENOMIC DNA]</scope>
    <source>
        <strain evidence="13">LMG 29894</strain>
    </source>
</reference>